<keyword evidence="4" id="KW-1185">Reference proteome</keyword>
<dbReference type="Proteomes" id="UP000694388">
    <property type="component" value="Unplaced"/>
</dbReference>
<evidence type="ECO:0000313" key="4">
    <source>
        <dbReference type="Proteomes" id="UP000694388"/>
    </source>
</evidence>
<evidence type="ECO:0000313" key="3">
    <source>
        <dbReference type="Ensembl" id="ENSEBUP00000017615.1"/>
    </source>
</evidence>
<feature type="region of interest" description="Disordered" evidence="2">
    <location>
        <begin position="86"/>
        <end position="126"/>
    </location>
</feature>
<reference evidence="3" key="2">
    <citation type="submission" date="2025-09" db="UniProtKB">
        <authorList>
            <consortium name="Ensembl"/>
        </authorList>
    </citation>
    <scope>IDENTIFICATION</scope>
</reference>
<evidence type="ECO:0000256" key="1">
    <source>
        <dbReference type="ARBA" id="ARBA00006186"/>
    </source>
</evidence>
<sequence>MTMDPKHLMTVSLAKIQECRSQRGGLQLHRSLLVSYVLRNAKHAYLSDRYRRFYDHRASTIPGGSVPAQDPSSVEPMDCSEVTRVSEFGQSPQPVVDDPASRTPSQYGSSQPVRWDSFTDATTQPSPRKRCVQTLSEVHGDPETECSPPKKARLGAVSRTVDEQCSLPATDIAPAIVKHPERQMSAQDNRINVLPVL</sequence>
<feature type="compositionally biased region" description="Polar residues" evidence="2">
    <location>
        <begin position="102"/>
        <end position="112"/>
    </location>
</feature>
<proteinExistence type="inferred from homology"/>
<comment type="similarity">
    <text evidence="1">Belongs to the IER family.</text>
</comment>
<reference evidence="3" key="1">
    <citation type="submission" date="2025-08" db="UniProtKB">
        <authorList>
            <consortium name="Ensembl"/>
        </authorList>
    </citation>
    <scope>IDENTIFICATION</scope>
</reference>
<dbReference type="Ensembl" id="ENSEBUT00000018192.1">
    <property type="protein sequence ID" value="ENSEBUP00000017615.1"/>
    <property type="gene ID" value="ENSEBUG00000011014.1"/>
</dbReference>
<dbReference type="InterPro" id="IPR008653">
    <property type="entry name" value="IER"/>
</dbReference>
<dbReference type="AlphaFoldDB" id="A0A8C4QPV1"/>
<evidence type="ECO:0008006" key="5">
    <source>
        <dbReference type="Google" id="ProtNLM"/>
    </source>
</evidence>
<protein>
    <recommendedName>
        <fullName evidence="5">Immediate early response gene 5-like protein</fullName>
    </recommendedName>
</protein>
<organism evidence="3 4">
    <name type="scientific">Eptatretus burgeri</name>
    <name type="common">Inshore hagfish</name>
    <dbReference type="NCBI Taxonomy" id="7764"/>
    <lineage>
        <taxon>Eukaryota</taxon>
        <taxon>Metazoa</taxon>
        <taxon>Chordata</taxon>
        <taxon>Craniata</taxon>
        <taxon>Vertebrata</taxon>
        <taxon>Cyclostomata</taxon>
        <taxon>Myxini</taxon>
        <taxon>Myxiniformes</taxon>
        <taxon>Myxinidae</taxon>
        <taxon>Eptatretinae</taxon>
        <taxon>Eptatretus</taxon>
    </lineage>
</organism>
<name>A0A8C4QPV1_EPTBU</name>
<evidence type="ECO:0000256" key="2">
    <source>
        <dbReference type="SAM" id="MobiDB-lite"/>
    </source>
</evidence>
<accession>A0A8C4QPV1</accession>
<dbReference type="PANTHER" id="PTHR15895">
    <property type="entry name" value="IMMEDIATE EARLY RESPONSE GENE"/>
    <property type="match status" value="1"/>
</dbReference>
<dbReference type="Pfam" id="PF05760">
    <property type="entry name" value="IER"/>
    <property type="match status" value="1"/>
</dbReference>